<dbReference type="AlphaFoldDB" id="A0A1G7FSA6"/>
<evidence type="ECO:0000256" key="1">
    <source>
        <dbReference type="SAM" id="MobiDB-lite"/>
    </source>
</evidence>
<dbReference type="GO" id="GO:0016491">
    <property type="term" value="F:oxidoreductase activity"/>
    <property type="evidence" value="ECO:0007669"/>
    <property type="project" value="InterPro"/>
</dbReference>
<evidence type="ECO:0000259" key="2">
    <source>
        <dbReference type="SMART" id="SM01008"/>
    </source>
</evidence>
<dbReference type="InterPro" id="IPR046867">
    <property type="entry name" value="AldOxase/xan_DH_MoCoBD2"/>
</dbReference>
<dbReference type="OrthoDB" id="8428274at2"/>
<evidence type="ECO:0000313" key="4">
    <source>
        <dbReference type="Proteomes" id="UP000198994"/>
    </source>
</evidence>
<dbReference type="InterPro" id="IPR036856">
    <property type="entry name" value="Ald_Oxase/Xan_DH_a/b_sf"/>
</dbReference>
<dbReference type="PANTHER" id="PTHR11908:SF123">
    <property type="entry name" value="ALDEHYDE OXIDOREDUCTASE MOLYBDENUM-BINDING SUBUNIT PAOC"/>
    <property type="match status" value="1"/>
</dbReference>
<dbReference type="Proteomes" id="UP000198994">
    <property type="component" value="Unassembled WGS sequence"/>
</dbReference>
<dbReference type="EMBL" id="FNAV01000007">
    <property type="protein sequence ID" value="SDE78781.1"/>
    <property type="molecule type" value="Genomic_DNA"/>
</dbReference>
<organism evidence="3 4">
    <name type="scientific">Salipiger thiooxidans</name>
    <dbReference type="NCBI Taxonomy" id="282683"/>
    <lineage>
        <taxon>Bacteria</taxon>
        <taxon>Pseudomonadati</taxon>
        <taxon>Pseudomonadota</taxon>
        <taxon>Alphaproteobacteria</taxon>
        <taxon>Rhodobacterales</taxon>
        <taxon>Roseobacteraceae</taxon>
        <taxon>Salipiger</taxon>
    </lineage>
</organism>
<dbReference type="InterPro" id="IPR016208">
    <property type="entry name" value="Ald_Oxase/xanthine_DH-like"/>
</dbReference>
<dbReference type="SUPFAM" id="SSF54665">
    <property type="entry name" value="CO dehydrogenase molybdoprotein N-domain-like"/>
    <property type="match status" value="1"/>
</dbReference>
<dbReference type="GO" id="GO:0005506">
    <property type="term" value="F:iron ion binding"/>
    <property type="evidence" value="ECO:0007669"/>
    <property type="project" value="InterPro"/>
</dbReference>
<name>A0A1G7FSA6_9RHOB</name>
<feature type="domain" description="Aldehyde oxidase/xanthine dehydrogenase a/b hammerhead" evidence="2">
    <location>
        <begin position="37"/>
        <end position="142"/>
    </location>
</feature>
<dbReference type="InterPro" id="IPR037165">
    <property type="entry name" value="AldOxase/xan_DH_Mopterin-bd_sf"/>
</dbReference>
<dbReference type="RefSeq" id="WP_089959683.1">
    <property type="nucleotide sequence ID" value="NZ_FNAV01000007.1"/>
</dbReference>
<dbReference type="InterPro" id="IPR000674">
    <property type="entry name" value="Ald_Oxase/Xan_DH_a/b"/>
</dbReference>
<gene>
    <name evidence="3" type="ORF">SAMN04488105_107270</name>
</gene>
<dbReference type="Pfam" id="PF20256">
    <property type="entry name" value="MoCoBD_2"/>
    <property type="match status" value="1"/>
</dbReference>
<dbReference type="Pfam" id="PF01315">
    <property type="entry name" value="Ald_Xan_dh_C"/>
    <property type="match status" value="1"/>
</dbReference>
<dbReference type="SMART" id="SM01008">
    <property type="entry name" value="Ald_Xan_dh_C"/>
    <property type="match status" value="1"/>
</dbReference>
<reference evidence="4" key="1">
    <citation type="submission" date="2016-10" db="EMBL/GenBank/DDBJ databases">
        <authorList>
            <person name="Varghese N."/>
            <person name="Submissions S."/>
        </authorList>
    </citation>
    <scope>NUCLEOTIDE SEQUENCE [LARGE SCALE GENOMIC DNA]</scope>
    <source>
        <strain evidence="4">DSM 10146</strain>
    </source>
</reference>
<dbReference type="STRING" id="282683.SAMN04488105_107270"/>
<dbReference type="Gene3D" id="3.30.365.10">
    <property type="entry name" value="Aldehyde oxidase/xanthine dehydrogenase, molybdopterin binding domain"/>
    <property type="match status" value="4"/>
</dbReference>
<proteinExistence type="predicted"/>
<dbReference type="InterPro" id="IPR008274">
    <property type="entry name" value="AldOxase/xan_DH_MoCoBD1"/>
</dbReference>
<evidence type="ECO:0000313" key="3">
    <source>
        <dbReference type="EMBL" id="SDE78781.1"/>
    </source>
</evidence>
<dbReference type="SUPFAM" id="SSF56003">
    <property type="entry name" value="Molybdenum cofactor-binding domain"/>
    <property type="match status" value="1"/>
</dbReference>
<protein>
    <submittedName>
        <fullName evidence="3">Xanthine dehydrogenase YagR molybdenum-binding subunit</fullName>
    </submittedName>
</protein>
<accession>A0A1G7FSA6</accession>
<dbReference type="Pfam" id="PF02738">
    <property type="entry name" value="MoCoBD_1"/>
    <property type="match status" value="1"/>
</dbReference>
<feature type="compositionally biased region" description="Basic and acidic residues" evidence="1">
    <location>
        <begin position="1"/>
        <end position="16"/>
    </location>
</feature>
<sequence length="731" mass="77379">MTKTFRMDEAQPRLLDETGQGIIGAPLDRPEGPKKVSGRAAYAADGMPDNAAHGVLVRATIPRGRITGIDTASVAETPGLLGVFHGPRFIRNPAQGMAGEAPVQPGDEVHYHGQPIALVVAESFEAARDAAQRLVVSYDADANVDTDPAKTDALEKGDPETAGDFEAAFSKADVTLDRAYSTPPHAAAAMEPHAALAEWEGETLTLRGAQQMLKTNRLELADAVGIDPENVRILSPYIGGGFGSKLGIGPEAVSAALAARELRRPVRVVMARQTVFDAVLRRTETTQRLRLGADRSGRLLALSHDDRVTNLQDEGFAEPVSQASQFLYGAEGLSFAQTLARVSRTPSGSVRAPGEAVGMLALEQAMDELAEMLGMCPVELRLKNLPEKNPMTGQPFSATRLADCLRDGAERFGWKDRKPVGTRRDGEWYVGMGMASAARSNMLIESAARVRLSAEGAVVETDMTDIGTGTYAILGQIAAEMLGLPVEKVEVRLGDTRFPAAAGSGGSFGASSAGSATFLAAKAIRETLAERMGCEPSDLTLQNGMARGGNREVPLSELIDAELVEEASVEAGDTSESHFSSGFGAHFAEVAVHAYTGEVRVRRMLGVMAMGRILNEKTARSQALGGMIWGVGSALTEEMAHDPRTGHMVTRDLANYHVPAHADVPGDMTVVFLEERDDMANPIQTKGIGELGISGAGAAILNAVRNACGARIYDMPATPDRVIAAMDAAGY</sequence>
<dbReference type="PANTHER" id="PTHR11908">
    <property type="entry name" value="XANTHINE DEHYDROGENASE"/>
    <property type="match status" value="1"/>
</dbReference>
<keyword evidence="4" id="KW-1185">Reference proteome</keyword>
<dbReference type="Gene3D" id="3.90.1170.50">
    <property type="entry name" value="Aldehyde oxidase/xanthine dehydrogenase, a/b hammerhead"/>
    <property type="match status" value="1"/>
</dbReference>
<feature type="region of interest" description="Disordered" evidence="1">
    <location>
        <begin position="1"/>
        <end position="36"/>
    </location>
</feature>